<protein>
    <submittedName>
        <fullName evidence="2">Uncharacterized protein</fullName>
    </submittedName>
</protein>
<name>A0ABD3WU75_SINWO</name>
<keyword evidence="1" id="KW-0732">Signal</keyword>
<reference evidence="2 3" key="1">
    <citation type="submission" date="2024-11" db="EMBL/GenBank/DDBJ databases">
        <title>Chromosome-level genome assembly of the freshwater bivalve Anodonta woodiana.</title>
        <authorList>
            <person name="Chen X."/>
        </authorList>
    </citation>
    <scope>NUCLEOTIDE SEQUENCE [LARGE SCALE GENOMIC DNA]</scope>
    <source>
        <strain evidence="2">MN2024</strain>
        <tissue evidence="2">Gills</tissue>
    </source>
</reference>
<organism evidence="2 3">
    <name type="scientific">Sinanodonta woodiana</name>
    <name type="common">Chinese pond mussel</name>
    <name type="synonym">Anodonta woodiana</name>
    <dbReference type="NCBI Taxonomy" id="1069815"/>
    <lineage>
        <taxon>Eukaryota</taxon>
        <taxon>Metazoa</taxon>
        <taxon>Spiralia</taxon>
        <taxon>Lophotrochozoa</taxon>
        <taxon>Mollusca</taxon>
        <taxon>Bivalvia</taxon>
        <taxon>Autobranchia</taxon>
        <taxon>Heteroconchia</taxon>
        <taxon>Palaeoheterodonta</taxon>
        <taxon>Unionida</taxon>
        <taxon>Unionoidea</taxon>
        <taxon>Unionidae</taxon>
        <taxon>Unioninae</taxon>
        <taxon>Sinanodonta</taxon>
    </lineage>
</organism>
<comment type="caution">
    <text evidence="2">The sequence shown here is derived from an EMBL/GenBank/DDBJ whole genome shotgun (WGS) entry which is preliminary data.</text>
</comment>
<keyword evidence="3" id="KW-1185">Reference proteome</keyword>
<dbReference type="EMBL" id="JBJQND010000005">
    <property type="protein sequence ID" value="KAL3877021.1"/>
    <property type="molecule type" value="Genomic_DNA"/>
</dbReference>
<evidence type="ECO:0000256" key="1">
    <source>
        <dbReference type="SAM" id="SignalP"/>
    </source>
</evidence>
<feature type="chain" id="PRO_5044740969" evidence="1">
    <location>
        <begin position="23"/>
        <end position="683"/>
    </location>
</feature>
<evidence type="ECO:0000313" key="3">
    <source>
        <dbReference type="Proteomes" id="UP001634394"/>
    </source>
</evidence>
<accession>A0ABD3WU75</accession>
<gene>
    <name evidence="2" type="ORF">ACJMK2_034777</name>
</gene>
<dbReference type="Proteomes" id="UP001634394">
    <property type="component" value="Unassembled WGS sequence"/>
</dbReference>
<evidence type="ECO:0000313" key="2">
    <source>
        <dbReference type="EMBL" id="KAL3877021.1"/>
    </source>
</evidence>
<feature type="signal peptide" evidence="1">
    <location>
        <begin position="1"/>
        <end position="22"/>
    </location>
</feature>
<sequence length="683" mass="77191">MIFVYGCVLVTVLALVARSVTLAKTASFELEKIVLGKRWDSERFIFRSRASSHMIIHLFKGDILKLDMCTGKATNVSIHDIVYSNDGNSDLVNITIDRKEFVSFYSVQGSDWGHLWNEFHHVNASGSNTTMSAGSQSMYIYIQEADCYGIELDKIEVELDEHADSASFWCGYELRESHLKSDCMRIVNVKDDSHTTTTTKTSTSEAEEHISLYYKETVQTSTTKTVYMDVKKETLKQPTVKQKSYTSDCGDTTNVNLEFSFLEIKNTTLTVQTTKLAKPFTTDSGTDSTVKDSCKSIIWRLGIADKSNAEFSQITPKSNVNFFVHNDKVDTSQFPGQIDTSKTSWILLTFSLLRENVLDAASNAFLTVGLSDLTTNITIDVRYYDWSKENLSAPYSNLFFPGRKIMGWSIPATSISPLHYNHFYMFFPNAENIQVKFDFLRLDYLEILPKTTRKILYEMHRYKVEATQYVGNNKVDISNIGMLVNLTDASPQNSKTVSMKSVKSIDVLLKGNVEEQFSTVLGVHANGVIYPHFRSKPPIADNYGTEQKDVSGFIFDNARSHLSDAEAINPISSVFIIITTMEIFIHDRQNHTFSFQLLPSDLSTTVLFRNATVPKNGRYTLTFFSSFVSERLSTVDTLHIDDRETIQIMSNFGTKSGSVFKVEHTSLTSDFPHSQITILKFPN</sequence>
<proteinExistence type="predicted"/>
<dbReference type="AlphaFoldDB" id="A0ABD3WU75"/>